<organism evidence="2">
    <name type="scientific">Trieres chinensis</name>
    <name type="common">Marine centric diatom</name>
    <name type="synonym">Odontella sinensis</name>
    <dbReference type="NCBI Taxonomy" id="1514140"/>
    <lineage>
        <taxon>Eukaryota</taxon>
        <taxon>Sar</taxon>
        <taxon>Stramenopiles</taxon>
        <taxon>Ochrophyta</taxon>
        <taxon>Bacillariophyta</taxon>
        <taxon>Mediophyceae</taxon>
        <taxon>Biddulphiophycidae</taxon>
        <taxon>Eupodiscales</taxon>
        <taxon>Parodontellaceae</taxon>
        <taxon>Trieres</taxon>
    </lineage>
</organism>
<evidence type="ECO:0000313" key="2">
    <source>
        <dbReference type="EMBL" id="CAD9339648.1"/>
    </source>
</evidence>
<dbReference type="EMBL" id="HBGO01017932">
    <property type="protein sequence ID" value="CAD9339648.1"/>
    <property type="molecule type" value="Transcribed_RNA"/>
</dbReference>
<gene>
    <name evidence="2" type="ORF">OSIN01602_LOCUS10249</name>
</gene>
<accession>A0A7S1ZIR2</accession>
<sequence>MTLLDSCGDDACSLVRGRNNNSAVSPSTRFYDPCSTLLISRQLADGYLILLSGGIITAAKLEKTRKRKCVTDNKSSDGGSEPSGEPSSQESDVPETALFLAFASITDGNVIDSTFGVRTVGGGKRSKDTSSYAFNAAQAAKEMLREAAESSESVAGLAVETYKKCFEIILDYNDKLDGLGFITWCYRHQAIEKDALDDLEENFQMLAEAVEASTA</sequence>
<feature type="region of interest" description="Disordered" evidence="1">
    <location>
        <begin position="67"/>
        <end position="92"/>
    </location>
</feature>
<dbReference type="AlphaFoldDB" id="A0A7S1ZIR2"/>
<feature type="compositionally biased region" description="Low complexity" evidence="1">
    <location>
        <begin position="76"/>
        <end position="91"/>
    </location>
</feature>
<proteinExistence type="predicted"/>
<evidence type="ECO:0000256" key="1">
    <source>
        <dbReference type="SAM" id="MobiDB-lite"/>
    </source>
</evidence>
<protein>
    <submittedName>
        <fullName evidence="2">Uncharacterized protein</fullName>
    </submittedName>
</protein>
<reference evidence="2" key="1">
    <citation type="submission" date="2021-01" db="EMBL/GenBank/DDBJ databases">
        <authorList>
            <person name="Corre E."/>
            <person name="Pelletier E."/>
            <person name="Niang G."/>
            <person name="Scheremetjew M."/>
            <person name="Finn R."/>
            <person name="Kale V."/>
            <person name="Holt S."/>
            <person name="Cochrane G."/>
            <person name="Meng A."/>
            <person name="Brown T."/>
            <person name="Cohen L."/>
        </authorList>
    </citation>
    <scope>NUCLEOTIDE SEQUENCE</scope>
    <source>
        <strain evidence="2">Grunow 1884</strain>
    </source>
</reference>
<name>A0A7S1ZIR2_TRICV</name>